<protein>
    <submittedName>
        <fullName evidence="1">Uncharacterized protein</fullName>
    </submittedName>
</protein>
<evidence type="ECO:0000313" key="2">
    <source>
        <dbReference type="Proteomes" id="UP001190700"/>
    </source>
</evidence>
<gene>
    <name evidence="1" type="ORF">CYMTET_16458</name>
</gene>
<accession>A0AAE0GCH2</accession>
<dbReference type="EMBL" id="LGRX02007240">
    <property type="protein sequence ID" value="KAK3275415.1"/>
    <property type="molecule type" value="Genomic_DNA"/>
</dbReference>
<comment type="caution">
    <text evidence="1">The sequence shown here is derived from an EMBL/GenBank/DDBJ whole genome shotgun (WGS) entry which is preliminary data.</text>
</comment>
<dbReference type="Proteomes" id="UP001190700">
    <property type="component" value="Unassembled WGS sequence"/>
</dbReference>
<keyword evidence="2" id="KW-1185">Reference proteome</keyword>
<reference evidence="1 2" key="1">
    <citation type="journal article" date="2015" name="Genome Biol. Evol.">
        <title>Comparative Genomics of a Bacterivorous Green Alga Reveals Evolutionary Causalities and Consequences of Phago-Mixotrophic Mode of Nutrition.</title>
        <authorList>
            <person name="Burns J.A."/>
            <person name="Paasch A."/>
            <person name="Narechania A."/>
            <person name="Kim E."/>
        </authorList>
    </citation>
    <scope>NUCLEOTIDE SEQUENCE [LARGE SCALE GENOMIC DNA]</scope>
    <source>
        <strain evidence="1 2">PLY_AMNH</strain>
    </source>
</reference>
<organism evidence="1 2">
    <name type="scientific">Cymbomonas tetramitiformis</name>
    <dbReference type="NCBI Taxonomy" id="36881"/>
    <lineage>
        <taxon>Eukaryota</taxon>
        <taxon>Viridiplantae</taxon>
        <taxon>Chlorophyta</taxon>
        <taxon>Pyramimonadophyceae</taxon>
        <taxon>Pyramimonadales</taxon>
        <taxon>Pyramimonadaceae</taxon>
        <taxon>Cymbomonas</taxon>
    </lineage>
</organism>
<dbReference type="AlphaFoldDB" id="A0AAE0GCH2"/>
<evidence type="ECO:0000313" key="1">
    <source>
        <dbReference type="EMBL" id="KAK3275415.1"/>
    </source>
</evidence>
<proteinExistence type="predicted"/>
<name>A0AAE0GCH2_9CHLO</name>
<sequence length="151" mass="16126">MGFNAALAPAVRRKNTLDEGNVKGQFIQAMDSDYYRPVVCGVPPAAARPAGSLLTIQQWARGRHAAHVRAGAGVPKGATAIGNRLPARFGDPPGGHSSADNDVTEILLALRKEVRVLSDKVSGKEFTPRAEKTQHPLRCFPALRGRELVPA</sequence>